<proteinExistence type="predicted"/>
<name>A0A2M9CIA7_9MICO</name>
<dbReference type="AlphaFoldDB" id="A0A2M9CIA7"/>
<keyword evidence="4" id="KW-1185">Reference proteome</keyword>
<dbReference type="RefSeq" id="WP_157802241.1">
    <property type="nucleotide sequence ID" value="NZ_PGFF01000001.1"/>
</dbReference>
<accession>A0A2M9CIA7</accession>
<dbReference type="OrthoDB" id="5120053at2"/>
<keyword evidence="2" id="KW-0812">Transmembrane</keyword>
<gene>
    <name evidence="3" type="ORF">CLV46_1192</name>
</gene>
<organism evidence="3 4">
    <name type="scientific">Diaminobutyricimonas aerilata</name>
    <dbReference type="NCBI Taxonomy" id="1162967"/>
    <lineage>
        <taxon>Bacteria</taxon>
        <taxon>Bacillati</taxon>
        <taxon>Actinomycetota</taxon>
        <taxon>Actinomycetes</taxon>
        <taxon>Micrococcales</taxon>
        <taxon>Microbacteriaceae</taxon>
        <taxon>Diaminobutyricimonas</taxon>
    </lineage>
</organism>
<comment type="caution">
    <text evidence="3">The sequence shown here is derived from an EMBL/GenBank/DDBJ whole genome shotgun (WGS) entry which is preliminary data.</text>
</comment>
<protein>
    <submittedName>
        <fullName evidence="3">Uncharacterized protein</fullName>
    </submittedName>
</protein>
<feature type="compositionally biased region" description="Pro residues" evidence="1">
    <location>
        <begin position="60"/>
        <end position="70"/>
    </location>
</feature>
<keyword evidence="2" id="KW-1133">Transmembrane helix</keyword>
<evidence type="ECO:0000313" key="3">
    <source>
        <dbReference type="EMBL" id="PJJ71641.1"/>
    </source>
</evidence>
<sequence>MSDVEGRRTFRAWIIALISVGVVLAIVAVLFATGVLRVGPQEPTETPRPSVSASETPEPSATPTPTPTPTPTAATPDLAAIGAMLNGGDPATFGPLIADQVALAVAASEGAVVSREQAVEAISTYGVQGAPWQFPLDEAAVEPFRSGDYATYFPDGVAVGRSAGGAIVAFQFTDGLISSVLYSVSEDLL</sequence>
<keyword evidence="2" id="KW-0472">Membrane</keyword>
<reference evidence="3 4" key="1">
    <citation type="submission" date="2017-11" db="EMBL/GenBank/DDBJ databases">
        <title>Genomic Encyclopedia of Archaeal and Bacterial Type Strains, Phase II (KMG-II): From Individual Species to Whole Genera.</title>
        <authorList>
            <person name="Goeker M."/>
        </authorList>
    </citation>
    <scope>NUCLEOTIDE SEQUENCE [LARGE SCALE GENOMIC DNA]</scope>
    <source>
        <strain evidence="3 4">DSM 27393</strain>
    </source>
</reference>
<evidence type="ECO:0000256" key="1">
    <source>
        <dbReference type="SAM" id="MobiDB-lite"/>
    </source>
</evidence>
<evidence type="ECO:0000313" key="4">
    <source>
        <dbReference type="Proteomes" id="UP000228758"/>
    </source>
</evidence>
<evidence type="ECO:0000256" key="2">
    <source>
        <dbReference type="SAM" id="Phobius"/>
    </source>
</evidence>
<dbReference type="EMBL" id="PGFF01000001">
    <property type="protein sequence ID" value="PJJ71641.1"/>
    <property type="molecule type" value="Genomic_DNA"/>
</dbReference>
<dbReference type="Proteomes" id="UP000228758">
    <property type="component" value="Unassembled WGS sequence"/>
</dbReference>
<feature type="transmembrane region" description="Helical" evidence="2">
    <location>
        <begin position="12"/>
        <end position="36"/>
    </location>
</feature>
<feature type="region of interest" description="Disordered" evidence="1">
    <location>
        <begin position="39"/>
        <end position="75"/>
    </location>
</feature>